<comment type="subcellular location">
    <subcellularLocation>
        <location evidence="1">Cell membrane</location>
        <topology evidence="1">Single-pass membrane protein</topology>
    </subcellularLocation>
    <subcellularLocation>
        <location evidence="7">Cell membrane</location>
        <topology evidence="7">Single-pass type II membrane protein</topology>
    </subcellularLocation>
</comment>
<dbReference type="Pfam" id="PF02472">
    <property type="entry name" value="ExbD"/>
    <property type="match status" value="1"/>
</dbReference>
<dbReference type="AlphaFoldDB" id="A0A1H9I2M9"/>
<gene>
    <name evidence="9" type="ORF">SAMN03080615_02394</name>
</gene>
<proteinExistence type="inferred from homology"/>
<dbReference type="EMBL" id="FOGB01000006">
    <property type="protein sequence ID" value="SEQ68921.1"/>
    <property type="molecule type" value="Genomic_DNA"/>
</dbReference>
<keyword evidence="10" id="KW-1185">Reference proteome</keyword>
<dbReference type="GO" id="GO:0005886">
    <property type="term" value="C:plasma membrane"/>
    <property type="evidence" value="ECO:0007669"/>
    <property type="project" value="UniProtKB-SubCell"/>
</dbReference>
<evidence type="ECO:0000256" key="6">
    <source>
        <dbReference type="ARBA" id="ARBA00023136"/>
    </source>
</evidence>
<protein>
    <submittedName>
        <fullName evidence="9">Biopolymer transport protein ExbD</fullName>
    </submittedName>
</protein>
<evidence type="ECO:0000313" key="10">
    <source>
        <dbReference type="Proteomes" id="UP000198749"/>
    </source>
</evidence>
<keyword evidence="7" id="KW-0813">Transport</keyword>
<evidence type="ECO:0000313" key="9">
    <source>
        <dbReference type="EMBL" id="SEQ68921.1"/>
    </source>
</evidence>
<feature type="transmembrane region" description="Helical" evidence="8">
    <location>
        <begin position="21"/>
        <end position="39"/>
    </location>
</feature>
<sequence>MSRLKFRRKPKEEVSVNLTPLIDVVFLLLIFFMVSTTFTNESHLQISLPEADGEASETQAESLEVLISVDGGYTVNGQSLLNSQPDTLRRAIIDQAGDNRKLPFIISADAKTPHQSVVTVMDVAGKLGFAALSITTQQPAEQ</sequence>
<dbReference type="Gene3D" id="3.30.420.270">
    <property type="match status" value="1"/>
</dbReference>
<dbReference type="PANTHER" id="PTHR30558:SF3">
    <property type="entry name" value="BIOPOLYMER TRANSPORT PROTEIN EXBD-RELATED"/>
    <property type="match status" value="1"/>
</dbReference>
<organism evidence="9 10">
    <name type="scientific">Amphritea atlantica</name>
    <dbReference type="NCBI Taxonomy" id="355243"/>
    <lineage>
        <taxon>Bacteria</taxon>
        <taxon>Pseudomonadati</taxon>
        <taxon>Pseudomonadota</taxon>
        <taxon>Gammaproteobacteria</taxon>
        <taxon>Oceanospirillales</taxon>
        <taxon>Oceanospirillaceae</taxon>
        <taxon>Amphritea</taxon>
    </lineage>
</organism>
<dbReference type="Proteomes" id="UP000198749">
    <property type="component" value="Unassembled WGS sequence"/>
</dbReference>
<keyword evidence="4 7" id="KW-0812">Transmembrane</keyword>
<dbReference type="GO" id="GO:0015031">
    <property type="term" value="P:protein transport"/>
    <property type="evidence" value="ECO:0007669"/>
    <property type="project" value="UniProtKB-KW"/>
</dbReference>
<evidence type="ECO:0000256" key="2">
    <source>
        <dbReference type="ARBA" id="ARBA00005811"/>
    </source>
</evidence>
<evidence type="ECO:0000256" key="5">
    <source>
        <dbReference type="ARBA" id="ARBA00022989"/>
    </source>
</evidence>
<accession>A0A1H9I2M9</accession>
<keyword evidence="6 8" id="KW-0472">Membrane</keyword>
<evidence type="ECO:0000256" key="3">
    <source>
        <dbReference type="ARBA" id="ARBA00022475"/>
    </source>
</evidence>
<dbReference type="InterPro" id="IPR003400">
    <property type="entry name" value="ExbD"/>
</dbReference>
<dbReference type="STRING" id="355243.SAMN03080615_02394"/>
<keyword evidence="7" id="KW-0653">Protein transport</keyword>
<evidence type="ECO:0000256" key="1">
    <source>
        <dbReference type="ARBA" id="ARBA00004162"/>
    </source>
</evidence>
<dbReference type="GO" id="GO:0022857">
    <property type="term" value="F:transmembrane transporter activity"/>
    <property type="evidence" value="ECO:0007669"/>
    <property type="project" value="InterPro"/>
</dbReference>
<evidence type="ECO:0000256" key="7">
    <source>
        <dbReference type="RuleBase" id="RU003879"/>
    </source>
</evidence>
<dbReference type="PANTHER" id="PTHR30558">
    <property type="entry name" value="EXBD MEMBRANE COMPONENT OF PMF-DRIVEN MACROMOLECULE IMPORT SYSTEM"/>
    <property type="match status" value="1"/>
</dbReference>
<comment type="similarity">
    <text evidence="2 7">Belongs to the ExbD/TolR family.</text>
</comment>
<keyword evidence="5 8" id="KW-1133">Transmembrane helix</keyword>
<name>A0A1H9I2M9_9GAMM</name>
<reference evidence="10" key="1">
    <citation type="submission" date="2016-10" db="EMBL/GenBank/DDBJ databases">
        <authorList>
            <person name="Varghese N."/>
            <person name="Submissions S."/>
        </authorList>
    </citation>
    <scope>NUCLEOTIDE SEQUENCE [LARGE SCALE GENOMIC DNA]</scope>
    <source>
        <strain evidence="10">DSM 18887</strain>
    </source>
</reference>
<evidence type="ECO:0000256" key="4">
    <source>
        <dbReference type="ARBA" id="ARBA00022692"/>
    </source>
</evidence>
<keyword evidence="3" id="KW-1003">Cell membrane</keyword>
<evidence type="ECO:0000256" key="8">
    <source>
        <dbReference type="SAM" id="Phobius"/>
    </source>
</evidence>